<dbReference type="PANTHER" id="PTHR33281">
    <property type="entry name" value="UPF0187 PROTEIN YNEE"/>
    <property type="match status" value="1"/>
</dbReference>
<keyword evidence="2" id="KW-0813">Transport</keyword>
<feature type="coiled-coil region" evidence="7">
    <location>
        <begin position="621"/>
        <end position="651"/>
    </location>
</feature>
<keyword evidence="5" id="KW-0406">Ion transport</keyword>
<evidence type="ECO:0000256" key="3">
    <source>
        <dbReference type="ARBA" id="ARBA00022692"/>
    </source>
</evidence>
<name>A0A7S3L0I5_9STRA</name>
<feature type="compositionally biased region" description="Basic residues" evidence="8">
    <location>
        <begin position="191"/>
        <end position="211"/>
    </location>
</feature>
<evidence type="ECO:0000256" key="5">
    <source>
        <dbReference type="ARBA" id="ARBA00023065"/>
    </source>
</evidence>
<accession>A0A7S3L0I5</accession>
<feature type="transmembrane region" description="Helical" evidence="9">
    <location>
        <begin position="21"/>
        <end position="39"/>
    </location>
</feature>
<dbReference type="GO" id="GO:0016020">
    <property type="term" value="C:membrane"/>
    <property type="evidence" value="ECO:0007669"/>
    <property type="project" value="UniProtKB-SubCell"/>
</dbReference>
<evidence type="ECO:0000256" key="6">
    <source>
        <dbReference type="ARBA" id="ARBA00023136"/>
    </source>
</evidence>
<evidence type="ECO:0000256" key="7">
    <source>
        <dbReference type="SAM" id="Coils"/>
    </source>
</evidence>
<evidence type="ECO:0000256" key="1">
    <source>
        <dbReference type="ARBA" id="ARBA00004141"/>
    </source>
</evidence>
<feature type="transmembrane region" description="Helical" evidence="9">
    <location>
        <begin position="492"/>
        <end position="514"/>
    </location>
</feature>
<proteinExistence type="predicted"/>
<sequence length="654" mass="74360">MIQYTRSAFGLQLLLRVNGSCVYRSFLPGAVSALLLILIRKKIFHDNSQEEELHHPYAIGVLVASLTFLLVFRVQQGYARYWEACGAAHVFLSRMLDAAVHTACYHMQCKHYDPIKPPSYFEYRELNRFNLTRQRERFRYDDDSHDEQDNDDSNFDAAISRRVQHRALPKSIEEVRNPQAATARILQAQRQRQRQRRNRHRKNHSHHHRTRQSTTNGGGRRRWRDDDDDGEEDGDNISVKNTMHGTHEFDPNALEGSVRLDGNLGAMFDDGIKKATYWDPANPDRNDPCGFAGVQGGRTPHLFLQELAHLTSLCAAVGLATLRNDIEGAESPLDIYEPGSEWPTVDPYGDFASDDFGFTMYQRIKFFLGNARTPEERTKYNARRPLPVIGGVSDGEIRFLQQARGPWAKSELCWYWVSELISREHLSGCQGAIGPPIISRTMQFLGDANVQLTNARKIIFIPFPFPHAQLSVVYVLVMIPAVALLFEQYVETLWLAAVGSFLTVCCLAGIHEVARELENPFRNIPNELPLVTMQAQFNEALITIYSGYHPDAYWRKEAAYYMQQHQQNERCTPGIFGSKEKHSSPTGGREAAAATRDGNGAAEARVAAGVSEDKDGDSSLRRLMEEMKRDMQNQKSMIERQRLEIEALKNMNAK</sequence>
<organism evidence="10">
    <name type="scientific">Amphora coffeiformis</name>
    <dbReference type="NCBI Taxonomy" id="265554"/>
    <lineage>
        <taxon>Eukaryota</taxon>
        <taxon>Sar</taxon>
        <taxon>Stramenopiles</taxon>
        <taxon>Ochrophyta</taxon>
        <taxon>Bacillariophyta</taxon>
        <taxon>Bacillariophyceae</taxon>
        <taxon>Bacillariophycidae</taxon>
        <taxon>Thalassiophysales</taxon>
        <taxon>Catenulaceae</taxon>
        <taxon>Amphora</taxon>
    </lineage>
</organism>
<feature type="compositionally biased region" description="Basic and acidic residues" evidence="8">
    <location>
        <begin position="611"/>
        <end position="620"/>
    </location>
</feature>
<dbReference type="GO" id="GO:0005254">
    <property type="term" value="F:chloride channel activity"/>
    <property type="evidence" value="ECO:0007669"/>
    <property type="project" value="InterPro"/>
</dbReference>
<keyword evidence="4 9" id="KW-1133">Transmembrane helix</keyword>
<keyword evidence="6 9" id="KW-0472">Membrane</keyword>
<evidence type="ECO:0000256" key="2">
    <source>
        <dbReference type="ARBA" id="ARBA00022448"/>
    </source>
</evidence>
<dbReference type="AlphaFoldDB" id="A0A7S3L0I5"/>
<feature type="compositionally biased region" description="Low complexity" evidence="8">
    <location>
        <begin position="590"/>
        <end position="604"/>
    </location>
</feature>
<protein>
    <submittedName>
        <fullName evidence="10">Uncharacterized protein</fullName>
    </submittedName>
</protein>
<keyword evidence="3 9" id="KW-0812">Transmembrane</keyword>
<evidence type="ECO:0000256" key="4">
    <source>
        <dbReference type="ARBA" id="ARBA00022989"/>
    </source>
</evidence>
<gene>
    <name evidence="10" type="ORF">ACOF00016_LOCUS3495</name>
</gene>
<feature type="transmembrane region" description="Helical" evidence="9">
    <location>
        <begin position="54"/>
        <end position="72"/>
    </location>
</feature>
<evidence type="ECO:0000256" key="9">
    <source>
        <dbReference type="SAM" id="Phobius"/>
    </source>
</evidence>
<evidence type="ECO:0000256" key="8">
    <source>
        <dbReference type="SAM" id="MobiDB-lite"/>
    </source>
</evidence>
<comment type="subcellular location">
    <subcellularLocation>
        <location evidence="1">Membrane</location>
        <topology evidence="1">Multi-pass membrane protein</topology>
    </subcellularLocation>
</comment>
<feature type="region of interest" description="Disordered" evidence="8">
    <location>
        <begin position="577"/>
        <end position="620"/>
    </location>
</feature>
<feature type="region of interest" description="Disordered" evidence="8">
    <location>
        <begin position="169"/>
        <end position="251"/>
    </location>
</feature>
<keyword evidence="7" id="KW-0175">Coiled coil</keyword>
<reference evidence="10" key="1">
    <citation type="submission" date="2021-01" db="EMBL/GenBank/DDBJ databases">
        <authorList>
            <person name="Corre E."/>
            <person name="Pelletier E."/>
            <person name="Niang G."/>
            <person name="Scheremetjew M."/>
            <person name="Finn R."/>
            <person name="Kale V."/>
            <person name="Holt S."/>
            <person name="Cochrane G."/>
            <person name="Meng A."/>
            <person name="Brown T."/>
            <person name="Cohen L."/>
        </authorList>
    </citation>
    <scope>NUCLEOTIDE SEQUENCE</scope>
    <source>
        <strain evidence="10">CCMP127</strain>
    </source>
</reference>
<feature type="transmembrane region" description="Helical" evidence="9">
    <location>
        <begin position="465"/>
        <end position="486"/>
    </location>
</feature>
<evidence type="ECO:0000313" key="10">
    <source>
        <dbReference type="EMBL" id="CAE0405474.1"/>
    </source>
</evidence>
<feature type="compositionally biased region" description="Acidic residues" evidence="8">
    <location>
        <begin position="226"/>
        <end position="235"/>
    </location>
</feature>
<dbReference type="InterPro" id="IPR044669">
    <property type="entry name" value="YneE/VCCN1/2-like"/>
</dbReference>
<dbReference type="EMBL" id="HBIM01004081">
    <property type="protein sequence ID" value="CAE0405474.1"/>
    <property type="molecule type" value="Transcribed_RNA"/>
</dbReference>
<dbReference type="Pfam" id="PF25539">
    <property type="entry name" value="Bestrophin_2"/>
    <property type="match status" value="1"/>
</dbReference>
<dbReference type="PANTHER" id="PTHR33281:SF20">
    <property type="match status" value="1"/>
</dbReference>